<dbReference type="Pfam" id="PF23286">
    <property type="entry name" value="LRR_13"/>
    <property type="match status" value="1"/>
</dbReference>
<evidence type="ECO:0000313" key="6">
    <source>
        <dbReference type="Proteomes" id="UP000811246"/>
    </source>
</evidence>
<dbReference type="PROSITE" id="PS50104">
    <property type="entry name" value="TIR"/>
    <property type="match status" value="1"/>
</dbReference>
<dbReference type="FunFam" id="3.40.50.10140:FF:000007">
    <property type="entry name" value="Disease resistance protein (TIR-NBS-LRR class)"/>
    <property type="match status" value="1"/>
</dbReference>
<keyword evidence="2" id="KW-0611">Plant defense</keyword>
<evidence type="ECO:0000256" key="2">
    <source>
        <dbReference type="ARBA" id="ARBA00022821"/>
    </source>
</evidence>
<dbReference type="GO" id="GO:0007165">
    <property type="term" value="P:signal transduction"/>
    <property type="evidence" value="ECO:0007669"/>
    <property type="project" value="InterPro"/>
</dbReference>
<dbReference type="Pfam" id="PF01582">
    <property type="entry name" value="TIR"/>
    <property type="match status" value="1"/>
</dbReference>
<dbReference type="InterPro" id="IPR044974">
    <property type="entry name" value="Disease_R_plants"/>
</dbReference>
<evidence type="ECO:0000259" key="4">
    <source>
        <dbReference type="PROSITE" id="PS50104"/>
    </source>
</evidence>
<sequence>MTSSAALQEVPSASFFSSSTRRWTHDVFLSFRSKDTRNNFTSHLQNALHKRGINAYVDEELRKGEKISLEILKAIEESRICIVVLYKHYASSIWCLEELVKILECKETKRLTVLPVFYKINPSVIRNQEKSFGKSLAKLEDNFKDDMKLQRWKEVLKEVTNLAGWHLGGKRKESELIHEVVQVVSRIVNHTYLNVAKYPIGIESRIHDINAILSNETNDICMVGIFGIGGIGKTTIAKAIYNLIAYRFEGSCFLANIRENSKRECGLIQMQNTLLCEVLRDSNLKVVNTDQGIDMIRKRLCCNNVLLVLDDVDQLDQLETLAGGCDWFGIGSRIIITTRDKHLLTEHKVDLTYKAKKLDHNESLQLFSRHAFKSDNPDKPNDDFAELIEHALHYAGGLPIALTVLGSYLYGRDIHQWKGILEKYRISPPKNIQEILRISYDGLDENEKNIFLDIACFFKGGHVGYVISILESCSFFPKIGIKVLMDKSLITTDEFDILVMHDLIQDMGREIVRQEAPKEPGRRSRLWFHEDIRYVLEENMGTNKIEGILVELPKRDVIRLGSKAFKKMKRLRLFVNCNALLLGGPNYLSNELRLLDWSEYPLQSLPSNFSGKKLVALRIRSSFIKEVGEEFQNFQNLKIMDFSSCEFLTKIPDLSRTTQLEELTLHSCRNLVEVHHSVGFLIKLVRLNLTLCCNLRSLPRSLKLRSLEFLGLENCSSLEKFPEIECEMERLKFISFERTGIKEIPSSIGYLTGLRFLFLNGCKNLVHLPTSILRLQNLQNLYLRDCSKLVGFPKDSGISSGEGLLPPTSSDFFNDNCSSIAFPSLRFLDFKNCFLSKTNFLTSFNCSSTLRELSLSGSDIVILPQSIKRFVGLRSLQLLGCKKLQKIVELPPNIHEVFTSRCISLESFPEVSRKFQFITCNLPSLEWIDLCECHKLLVNLENPLFGEGHHENLTGGIVFPGDTMTEWFNHQKKTSNGISCEINIEGPLYLDENIGIALCAVIAPILARKHHHIRMEIIVDGISRHTIYRTSHEMGSVHVWLEYLFLKSSEVQGYVNLRVKFYSGSRSNPVVFKSCGVHLRRKHEENEDVDVHLDHEVDREIVDQVDLMEDIQLSKRRHVDDYSSLESNWYPQLKRRSSMVGIKISELEVGES</sequence>
<proteinExistence type="predicted"/>
<dbReference type="GO" id="GO:0043531">
    <property type="term" value="F:ADP binding"/>
    <property type="evidence" value="ECO:0007669"/>
    <property type="project" value="InterPro"/>
</dbReference>
<gene>
    <name evidence="5" type="ORF">I3842_16G097800</name>
</gene>
<keyword evidence="3" id="KW-0520">NAD</keyword>
<reference evidence="5" key="1">
    <citation type="submission" date="2021-01" db="EMBL/GenBank/DDBJ databases">
        <authorList>
            <person name="Lovell J.T."/>
            <person name="Bentley N."/>
            <person name="Bhattarai G."/>
            <person name="Jenkins J.W."/>
            <person name="Sreedasyam A."/>
            <person name="Alarcon Y."/>
            <person name="Bock C."/>
            <person name="Boston L."/>
            <person name="Carlson J."/>
            <person name="Cervantes K."/>
            <person name="Clermont K."/>
            <person name="Krom N."/>
            <person name="Kubenka K."/>
            <person name="Mamidi S."/>
            <person name="Mattison C."/>
            <person name="Monteros M."/>
            <person name="Pisani C."/>
            <person name="Plott C."/>
            <person name="Rajasekar S."/>
            <person name="Rhein H.S."/>
            <person name="Rohla C."/>
            <person name="Song M."/>
            <person name="Hilaire R.S."/>
            <person name="Shu S."/>
            <person name="Wells L."/>
            <person name="Wang X."/>
            <person name="Webber J."/>
            <person name="Heerema R.J."/>
            <person name="Klein P."/>
            <person name="Conner P."/>
            <person name="Grauke L."/>
            <person name="Grimwood J."/>
            <person name="Schmutz J."/>
            <person name="Randall J.J."/>
        </authorList>
    </citation>
    <scope>NUCLEOTIDE SEQUENCE</scope>
    <source>
        <tissue evidence="5">Leaf</tissue>
    </source>
</reference>
<name>A0A922A193_CARIL</name>
<evidence type="ECO:0000256" key="3">
    <source>
        <dbReference type="ARBA" id="ARBA00023027"/>
    </source>
</evidence>
<evidence type="ECO:0000256" key="1">
    <source>
        <dbReference type="ARBA" id="ARBA00022737"/>
    </source>
</evidence>
<feature type="domain" description="TIR" evidence="4">
    <location>
        <begin position="23"/>
        <end position="188"/>
    </location>
</feature>
<organism evidence="5 6">
    <name type="scientific">Carya illinoinensis</name>
    <name type="common">Pecan</name>
    <dbReference type="NCBI Taxonomy" id="32201"/>
    <lineage>
        <taxon>Eukaryota</taxon>
        <taxon>Viridiplantae</taxon>
        <taxon>Streptophyta</taxon>
        <taxon>Embryophyta</taxon>
        <taxon>Tracheophyta</taxon>
        <taxon>Spermatophyta</taxon>
        <taxon>Magnoliopsida</taxon>
        <taxon>eudicotyledons</taxon>
        <taxon>Gunneridae</taxon>
        <taxon>Pentapetalae</taxon>
        <taxon>rosids</taxon>
        <taxon>fabids</taxon>
        <taxon>Fagales</taxon>
        <taxon>Juglandaceae</taxon>
        <taxon>Carya</taxon>
    </lineage>
</organism>
<accession>A0A922A193</accession>
<dbReference type="InterPro" id="IPR058192">
    <property type="entry name" value="WHD_ROQ1-like"/>
</dbReference>
<dbReference type="InterPro" id="IPR058546">
    <property type="entry name" value="RPS4B/Roq1-like_LRR"/>
</dbReference>
<dbReference type="Proteomes" id="UP000811246">
    <property type="component" value="Chromosome 16"/>
</dbReference>
<dbReference type="SMART" id="SM00255">
    <property type="entry name" value="TIR"/>
    <property type="match status" value="1"/>
</dbReference>
<dbReference type="AlphaFoldDB" id="A0A922A193"/>
<protein>
    <recommendedName>
        <fullName evidence="4">TIR domain-containing protein</fullName>
    </recommendedName>
</protein>
<dbReference type="InterPro" id="IPR000157">
    <property type="entry name" value="TIR_dom"/>
</dbReference>
<evidence type="ECO:0000313" key="5">
    <source>
        <dbReference type="EMBL" id="KAG6673163.1"/>
    </source>
</evidence>
<dbReference type="PANTHER" id="PTHR11017:SF570">
    <property type="entry name" value="DISEASE RESISTANCE PROTEIN (TIR-NBS CLASS)-RELATED"/>
    <property type="match status" value="1"/>
</dbReference>
<dbReference type="PANTHER" id="PTHR11017">
    <property type="entry name" value="LEUCINE-RICH REPEAT-CONTAINING PROTEIN"/>
    <property type="match status" value="1"/>
</dbReference>
<dbReference type="InterPro" id="IPR002182">
    <property type="entry name" value="NB-ARC"/>
</dbReference>
<comment type="caution">
    <text evidence="5">The sequence shown here is derived from an EMBL/GenBank/DDBJ whole genome shotgun (WGS) entry which is preliminary data.</text>
</comment>
<dbReference type="Pfam" id="PF00931">
    <property type="entry name" value="NB-ARC"/>
    <property type="match status" value="1"/>
</dbReference>
<dbReference type="Pfam" id="PF23282">
    <property type="entry name" value="WHD_ROQ1"/>
    <property type="match status" value="1"/>
</dbReference>
<keyword evidence="1" id="KW-0677">Repeat</keyword>
<dbReference type="EMBL" id="CM031840">
    <property type="protein sequence ID" value="KAG6673163.1"/>
    <property type="molecule type" value="Genomic_DNA"/>
</dbReference>
<dbReference type="GO" id="GO:0006952">
    <property type="term" value="P:defense response"/>
    <property type="evidence" value="ECO:0007669"/>
    <property type="project" value="InterPro"/>
</dbReference>